<dbReference type="OMA" id="PFISVFQ"/>
<evidence type="ECO:0000256" key="4">
    <source>
        <dbReference type="SAM" id="Phobius"/>
    </source>
</evidence>
<evidence type="ECO:0000313" key="5">
    <source>
        <dbReference type="EMBL" id="ONK73673.1"/>
    </source>
</evidence>
<keyword evidence="4" id="KW-0472">Membrane</keyword>
<keyword evidence="4" id="KW-0812">Transmembrane</keyword>
<sequence length="191" mass="21830">MITLSFYLIFLPLYLSQLIALPLFPLLYKSLTSPFLPPCCPQPLSTMTKSVEIQDCIYPREALLITPSKTTPRYTLYLSNLDDQPFLRFSIRYLYVYKRSTCVEKLKNSLSRVLVDYYPLAGRVRASSAYEGKLEVECNGEGALFAEGYLDLSAEEFLEGSRLPNRSWRKLLYRMEGQGFLGVPPLVIQVS</sequence>
<dbReference type="AlphaFoldDB" id="A0A5P1F7G7"/>
<gene>
    <name evidence="5" type="ORF">A4U43_C04F34090</name>
</gene>
<dbReference type="PANTHER" id="PTHR31642:SF5">
    <property type="entry name" value="OS01G0104900 PROTEIN"/>
    <property type="match status" value="1"/>
</dbReference>
<evidence type="ECO:0000256" key="1">
    <source>
        <dbReference type="ARBA" id="ARBA00009861"/>
    </source>
</evidence>
<proteinExistence type="inferred from homology"/>
<organism evidence="5 6">
    <name type="scientific">Asparagus officinalis</name>
    <name type="common">Garden asparagus</name>
    <dbReference type="NCBI Taxonomy" id="4686"/>
    <lineage>
        <taxon>Eukaryota</taxon>
        <taxon>Viridiplantae</taxon>
        <taxon>Streptophyta</taxon>
        <taxon>Embryophyta</taxon>
        <taxon>Tracheophyta</taxon>
        <taxon>Spermatophyta</taxon>
        <taxon>Magnoliopsida</taxon>
        <taxon>Liliopsida</taxon>
        <taxon>Asparagales</taxon>
        <taxon>Asparagaceae</taxon>
        <taxon>Asparagoideae</taxon>
        <taxon>Asparagus</taxon>
    </lineage>
</organism>
<dbReference type="Gene3D" id="3.30.559.10">
    <property type="entry name" value="Chloramphenicol acetyltransferase-like domain"/>
    <property type="match status" value="1"/>
</dbReference>
<name>A0A5P1F7G7_ASPOF</name>
<keyword evidence="3" id="KW-0012">Acyltransferase</keyword>
<dbReference type="Gramene" id="ONK73673">
    <property type="protein sequence ID" value="ONK73673"/>
    <property type="gene ID" value="A4U43_C04F34090"/>
</dbReference>
<dbReference type="GO" id="GO:0016747">
    <property type="term" value="F:acyltransferase activity, transferring groups other than amino-acyl groups"/>
    <property type="evidence" value="ECO:0007669"/>
    <property type="project" value="TreeGrafter"/>
</dbReference>
<dbReference type="InterPro" id="IPR050317">
    <property type="entry name" value="Plant_Fungal_Acyltransferase"/>
</dbReference>
<reference evidence="6" key="1">
    <citation type="journal article" date="2017" name="Nat. Commun.">
        <title>The asparagus genome sheds light on the origin and evolution of a young Y chromosome.</title>
        <authorList>
            <person name="Harkess A."/>
            <person name="Zhou J."/>
            <person name="Xu C."/>
            <person name="Bowers J.E."/>
            <person name="Van der Hulst R."/>
            <person name="Ayyampalayam S."/>
            <person name="Mercati F."/>
            <person name="Riccardi P."/>
            <person name="McKain M.R."/>
            <person name="Kakrana A."/>
            <person name="Tang H."/>
            <person name="Ray J."/>
            <person name="Groenendijk J."/>
            <person name="Arikit S."/>
            <person name="Mathioni S.M."/>
            <person name="Nakano M."/>
            <person name="Shan H."/>
            <person name="Telgmann-Rauber A."/>
            <person name="Kanno A."/>
            <person name="Yue Z."/>
            <person name="Chen H."/>
            <person name="Li W."/>
            <person name="Chen Y."/>
            <person name="Xu X."/>
            <person name="Zhang Y."/>
            <person name="Luo S."/>
            <person name="Chen H."/>
            <person name="Gao J."/>
            <person name="Mao Z."/>
            <person name="Pires J.C."/>
            <person name="Luo M."/>
            <person name="Kudrna D."/>
            <person name="Wing R.A."/>
            <person name="Meyers B.C."/>
            <person name="Yi K."/>
            <person name="Kong H."/>
            <person name="Lavrijsen P."/>
            <person name="Sunseri F."/>
            <person name="Falavigna A."/>
            <person name="Ye Y."/>
            <person name="Leebens-Mack J.H."/>
            <person name="Chen G."/>
        </authorList>
    </citation>
    <scope>NUCLEOTIDE SEQUENCE [LARGE SCALE GENOMIC DNA]</scope>
    <source>
        <strain evidence="6">cv. DH0086</strain>
    </source>
</reference>
<dbReference type="Pfam" id="PF02458">
    <property type="entry name" value="Transferase"/>
    <property type="match status" value="1"/>
</dbReference>
<dbReference type="EMBL" id="CM007384">
    <property type="protein sequence ID" value="ONK73673.1"/>
    <property type="molecule type" value="Genomic_DNA"/>
</dbReference>
<protein>
    <submittedName>
        <fullName evidence="5">Uncharacterized protein</fullName>
    </submittedName>
</protein>
<keyword evidence="4" id="KW-1133">Transmembrane helix</keyword>
<evidence type="ECO:0000256" key="2">
    <source>
        <dbReference type="ARBA" id="ARBA00022679"/>
    </source>
</evidence>
<evidence type="ECO:0000313" key="6">
    <source>
        <dbReference type="Proteomes" id="UP000243459"/>
    </source>
</evidence>
<dbReference type="Proteomes" id="UP000243459">
    <property type="component" value="Chromosome 4"/>
</dbReference>
<keyword evidence="2" id="KW-0808">Transferase</keyword>
<dbReference type="InterPro" id="IPR023213">
    <property type="entry name" value="CAT-like_dom_sf"/>
</dbReference>
<dbReference type="PANTHER" id="PTHR31642">
    <property type="entry name" value="TRICHOTHECENE 3-O-ACETYLTRANSFERASE"/>
    <property type="match status" value="1"/>
</dbReference>
<accession>A0A5P1F7G7</accession>
<comment type="similarity">
    <text evidence="1">Belongs to the plant acyltransferase family.</text>
</comment>
<keyword evidence="6" id="KW-1185">Reference proteome</keyword>
<evidence type="ECO:0000256" key="3">
    <source>
        <dbReference type="ARBA" id="ARBA00023315"/>
    </source>
</evidence>
<feature type="transmembrane region" description="Helical" evidence="4">
    <location>
        <begin position="6"/>
        <end position="28"/>
    </location>
</feature>